<feature type="transmembrane region" description="Helical" evidence="7">
    <location>
        <begin position="45"/>
        <end position="66"/>
    </location>
</feature>
<dbReference type="AlphaFoldDB" id="A0A9X1HVB3"/>
<dbReference type="RefSeq" id="WP_225697920.1">
    <property type="nucleotide sequence ID" value="NZ_JAIXNE010000002.1"/>
</dbReference>
<accession>A0A9X1HVB3</accession>
<feature type="transmembrane region" description="Helical" evidence="7">
    <location>
        <begin position="392"/>
        <end position="411"/>
    </location>
</feature>
<evidence type="ECO:0000256" key="6">
    <source>
        <dbReference type="RuleBase" id="RU362091"/>
    </source>
</evidence>
<dbReference type="PANTHER" id="PTHR11819:SF77">
    <property type="entry name" value="SODIUM_GLUCOSE COTRANSPORT PROTEIN"/>
    <property type="match status" value="1"/>
</dbReference>
<gene>
    <name evidence="8" type="ORF">LDX50_08000</name>
    <name evidence="9" type="ORF">LDX50_13970</name>
    <name evidence="10" type="ORF">LDX50_19690</name>
</gene>
<dbReference type="InterPro" id="IPR001734">
    <property type="entry name" value="Na/solute_symporter"/>
</dbReference>
<dbReference type="PANTHER" id="PTHR11819">
    <property type="entry name" value="SOLUTE CARRIER FAMILY 5"/>
    <property type="match status" value="1"/>
</dbReference>
<dbReference type="EMBL" id="JAIXNE010000004">
    <property type="protein sequence ID" value="MCA6077114.1"/>
    <property type="molecule type" value="Genomic_DNA"/>
</dbReference>
<keyword evidence="11" id="KW-1185">Reference proteome</keyword>
<feature type="transmembrane region" description="Helical" evidence="7">
    <location>
        <begin position="153"/>
        <end position="174"/>
    </location>
</feature>
<comment type="similarity">
    <text evidence="2 6">Belongs to the sodium:solute symporter (SSF) (TC 2.A.21) family.</text>
</comment>
<feature type="transmembrane region" description="Helical" evidence="7">
    <location>
        <begin position="417"/>
        <end position="437"/>
    </location>
</feature>
<evidence type="ECO:0000256" key="1">
    <source>
        <dbReference type="ARBA" id="ARBA00004141"/>
    </source>
</evidence>
<name>A0A9X1HVB3_9BACT</name>
<comment type="subcellular location">
    <subcellularLocation>
        <location evidence="1">Membrane</location>
        <topology evidence="1">Multi-pass membrane protein</topology>
    </subcellularLocation>
</comment>
<keyword evidence="4 7" id="KW-1133">Transmembrane helix</keyword>
<dbReference type="GO" id="GO:0005886">
    <property type="term" value="C:plasma membrane"/>
    <property type="evidence" value="ECO:0007669"/>
    <property type="project" value="TreeGrafter"/>
</dbReference>
<dbReference type="Proteomes" id="UP001139409">
    <property type="component" value="Unassembled WGS sequence"/>
</dbReference>
<feature type="transmembrane region" description="Helical" evidence="7">
    <location>
        <begin position="186"/>
        <end position="204"/>
    </location>
</feature>
<feature type="transmembrane region" description="Helical" evidence="7">
    <location>
        <begin position="550"/>
        <end position="572"/>
    </location>
</feature>
<feature type="transmembrane region" description="Helical" evidence="7">
    <location>
        <begin position="278"/>
        <end position="308"/>
    </location>
</feature>
<dbReference type="InterPro" id="IPR038377">
    <property type="entry name" value="Na/Glc_symporter_sf"/>
</dbReference>
<comment type="caution">
    <text evidence="10">The sequence shown here is derived from an EMBL/GenBank/DDBJ whole genome shotgun (WGS) entry which is preliminary data.</text>
</comment>
<keyword evidence="5 7" id="KW-0472">Membrane</keyword>
<dbReference type="CDD" id="cd11477">
    <property type="entry name" value="SLC5sbd_u1"/>
    <property type="match status" value="1"/>
</dbReference>
<dbReference type="Gene3D" id="1.20.1730.10">
    <property type="entry name" value="Sodium/glucose cotransporter"/>
    <property type="match status" value="1"/>
</dbReference>
<evidence type="ECO:0000313" key="8">
    <source>
        <dbReference type="EMBL" id="MCA6074809.1"/>
    </source>
</evidence>
<feature type="transmembrane region" description="Helical" evidence="7">
    <location>
        <begin position="476"/>
        <end position="494"/>
    </location>
</feature>
<evidence type="ECO:0000256" key="2">
    <source>
        <dbReference type="ARBA" id="ARBA00006434"/>
    </source>
</evidence>
<dbReference type="PROSITE" id="PS50283">
    <property type="entry name" value="NA_SOLUT_SYMP_3"/>
    <property type="match status" value="1"/>
</dbReference>
<feature type="transmembrane region" description="Helical" evidence="7">
    <location>
        <begin position="444"/>
        <end position="464"/>
    </location>
</feature>
<feature type="transmembrane region" description="Helical" evidence="7">
    <location>
        <begin position="78"/>
        <end position="97"/>
    </location>
</feature>
<feature type="transmembrane region" description="Helical" evidence="7">
    <location>
        <begin position="6"/>
        <end position="25"/>
    </location>
</feature>
<evidence type="ECO:0000313" key="10">
    <source>
        <dbReference type="EMBL" id="MCA6077114.1"/>
    </source>
</evidence>
<feature type="transmembrane region" description="Helical" evidence="7">
    <location>
        <begin position="236"/>
        <end position="257"/>
    </location>
</feature>
<sequence>MALSTIDWVIVGIFFTIVLGIGWVASRSAGKSTSEFFLGGRGMPWWLLGISMVACTFSADTPNLVTGMVREDGVVKNWAWWAFLITGMVTVFIYARLWRRSNVMTDLEFYEIRYGGKLASFLRGFRSLYLGILFNCLIMGSVTLAAIKIGGVMLGLTPVTVVVGASIVVVLYAALGGIKGVIWADFFQYGMAMLGAVMAAVVAIEQPEIGSLEALFNHPNVAGKLDIMPDFSDASVYIPLLIIPIAVQWWAVWYPGAEPGGGGYIAQRMLSAKDEKNAIGATLLFNFAHYALRPWPWIIVALASLIIFPDLASIKAEFPNITDQYLGNDVAYPAMLTRLGPGWLGLVVASLIAAYMSTIGTHLNWGSSYVVNDFYKRFVNPEATEKQMVRMGRISTVVLMIISATFSLTFLEDATQAFDILLLSGAGTGLIYILRWFWWRINALTEIVAMVVATLMAVIMVLVVEDSAFEGQLLDPFTIKLLITVGVVTITWLLTTLSSQPENKETLRTFYRLTHPGGPGWKRVIEEAKAEGIEINQAEEGKAWEMPKQILLVFLGCIAIYSSLFCIGGIIYSDFSRAGILGVVAAVSTVFLFRILRTLRLSK</sequence>
<evidence type="ECO:0000256" key="7">
    <source>
        <dbReference type="SAM" id="Phobius"/>
    </source>
</evidence>
<feature type="transmembrane region" description="Helical" evidence="7">
    <location>
        <begin position="578"/>
        <end position="596"/>
    </location>
</feature>
<dbReference type="GO" id="GO:0005412">
    <property type="term" value="F:D-glucose:sodium symporter activity"/>
    <property type="evidence" value="ECO:0007669"/>
    <property type="project" value="TreeGrafter"/>
</dbReference>
<organism evidence="10 11">
    <name type="scientific">Fulvivirga sedimenti</name>
    <dbReference type="NCBI Taxonomy" id="2879465"/>
    <lineage>
        <taxon>Bacteria</taxon>
        <taxon>Pseudomonadati</taxon>
        <taxon>Bacteroidota</taxon>
        <taxon>Cytophagia</taxon>
        <taxon>Cytophagales</taxon>
        <taxon>Fulvivirgaceae</taxon>
        <taxon>Fulvivirga</taxon>
    </lineage>
</organism>
<feature type="transmembrane region" description="Helical" evidence="7">
    <location>
        <begin position="343"/>
        <end position="371"/>
    </location>
</feature>
<keyword evidence="3 7" id="KW-0812">Transmembrane</keyword>
<dbReference type="Pfam" id="PF00474">
    <property type="entry name" value="SSF"/>
    <property type="match status" value="1"/>
</dbReference>
<dbReference type="EMBL" id="JAIXNE010000002">
    <property type="protein sequence ID" value="MCA6074809.1"/>
    <property type="molecule type" value="Genomic_DNA"/>
</dbReference>
<evidence type="ECO:0000256" key="3">
    <source>
        <dbReference type="ARBA" id="ARBA00022692"/>
    </source>
</evidence>
<protein>
    <submittedName>
        <fullName evidence="10">Na+:solute symporter</fullName>
    </submittedName>
</protein>
<feature type="transmembrane region" description="Helical" evidence="7">
    <location>
        <begin position="127"/>
        <end position="147"/>
    </location>
</feature>
<dbReference type="EMBL" id="JAIXNE010000003">
    <property type="protein sequence ID" value="MCA6075986.1"/>
    <property type="molecule type" value="Genomic_DNA"/>
</dbReference>
<evidence type="ECO:0000256" key="5">
    <source>
        <dbReference type="ARBA" id="ARBA00023136"/>
    </source>
</evidence>
<evidence type="ECO:0000313" key="9">
    <source>
        <dbReference type="EMBL" id="MCA6075986.1"/>
    </source>
</evidence>
<evidence type="ECO:0000313" key="11">
    <source>
        <dbReference type="Proteomes" id="UP001139409"/>
    </source>
</evidence>
<reference evidence="10" key="1">
    <citation type="submission" date="2021-09" db="EMBL/GenBank/DDBJ databases">
        <title>Fulvivirga sp. isolated from coastal sediment.</title>
        <authorList>
            <person name="Yu H."/>
        </authorList>
    </citation>
    <scope>NUCLEOTIDE SEQUENCE</scope>
    <source>
        <strain evidence="10">1062</strain>
    </source>
</reference>
<evidence type="ECO:0000256" key="4">
    <source>
        <dbReference type="ARBA" id="ARBA00022989"/>
    </source>
</evidence>
<proteinExistence type="inferred from homology"/>